<dbReference type="RefSeq" id="XP_024693402.1">
    <property type="nucleotide sequence ID" value="XM_024835045.1"/>
</dbReference>
<dbReference type="GeneID" id="36542569"/>
<dbReference type="SMART" id="SM00248">
    <property type="entry name" value="ANK"/>
    <property type="match status" value="9"/>
</dbReference>
<dbReference type="OrthoDB" id="20872at2759"/>
<evidence type="ECO:0000313" key="5">
    <source>
        <dbReference type="Proteomes" id="UP000234254"/>
    </source>
</evidence>
<feature type="repeat" description="ANK" evidence="3">
    <location>
        <begin position="207"/>
        <end position="229"/>
    </location>
</feature>
<dbReference type="PANTHER" id="PTHR24198:SF165">
    <property type="entry name" value="ANKYRIN REPEAT-CONTAINING PROTEIN-RELATED"/>
    <property type="match status" value="1"/>
</dbReference>
<dbReference type="Gene3D" id="1.25.40.20">
    <property type="entry name" value="Ankyrin repeat-containing domain"/>
    <property type="match status" value="2"/>
</dbReference>
<reference evidence="4" key="1">
    <citation type="submission" date="2016-12" db="EMBL/GenBank/DDBJ databases">
        <title>The genomes of Aspergillus section Nigri reveals drivers in fungal speciation.</title>
        <authorList>
            <consortium name="DOE Joint Genome Institute"/>
            <person name="Vesth T.C."/>
            <person name="Nybo J."/>
            <person name="Theobald S."/>
            <person name="Brandl J."/>
            <person name="Frisvad J.C."/>
            <person name="Nielsen K.F."/>
            <person name="Lyhne E.K."/>
            <person name="Kogle M.E."/>
            <person name="Kuo A."/>
            <person name="Riley R."/>
            <person name="Clum A."/>
            <person name="Nolan M."/>
            <person name="Lipzen A."/>
            <person name="Salamov A."/>
            <person name="Henrissat B."/>
            <person name="Wiebenga A."/>
            <person name="De vries R.P."/>
            <person name="Grigoriev I.V."/>
            <person name="Mortensen U.H."/>
            <person name="Andersen M.R."/>
            <person name="Baker S.E."/>
        </authorList>
    </citation>
    <scope>NUCLEOTIDE SEQUENCE</scope>
    <source>
        <strain evidence="4">IBT 28561</strain>
    </source>
</reference>
<name>A0A2I1D4N0_ASPC2</name>
<proteinExistence type="predicted"/>
<protein>
    <submittedName>
        <fullName evidence="4">Ankyrin</fullName>
    </submittedName>
</protein>
<evidence type="ECO:0000313" key="4">
    <source>
        <dbReference type="EMBL" id="PKY04808.1"/>
    </source>
</evidence>
<sequence length="463" mass="51144">MNKDTASNFQVTKIISQLKALSSIAANPNDHVTVDSCRRAISVATTLHNGREWVLKSLTATNSDSEAFFILKGDFLMVVAAWLGLTTVCMDNSNYKKVAESHGLLGNALYAAAYDDDEPLARFMIDNGADPCQKEGAYGDALQLAAYRGSEKVARLLLNTDKLQNRNLGPYGLFGSSLQAAATLGHKGIVQLLLPQKNANLKIRHQWQRSPLHIAAQNGHADVVGLLLETRTFDPSVTDRFGDTPLSTAVREGHEAVVQILLECDSVYSRGKRQTRLQTFISKGHSEIVENLLSLSGFYVYPTHIRQPSPTVLAAWMKHVDVLELLLERDGVYIRGFSRARLLRWAALTGMTRIAKLLLELHQTDPNSRSTGEVGTPLHLAAEHNHFGVVRILLEHRDTNPNRQDWEGKTPLMTATEGNHAETARLLLSDGRTVHDIQDRHGMTPLMHAISNGYSDITQLIIA</sequence>
<feature type="repeat" description="ANK" evidence="3">
    <location>
        <begin position="407"/>
        <end position="439"/>
    </location>
</feature>
<dbReference type="PROSITE" id="PS50297">
    <property type="entry name" value="ANK_REP_REGION"/>
    <property type="match status" value="5"/>
</dbReference>
<gene>
    <name evidence="4" type="ORF">P168DRAFT_267510</name>
</gene>
<keyword evidence="2 3" id="KW-0040">ANK repeat</keyword>
<feature type="repeat" description="ANK" evidence="3">
    <location>
        <begin position="373"/>
        <end position="396"/>
    </location>
</feature>
<dbReference type="AlphaFoldDB" id="A0A2I1D4N0"/>
<dbReference type="Proteomes" id="UP000234254">
    <property type="component" value="Unassembled WGS sequence"/>
</dbReference>
<dbReference type="PANTHER" id="PTHR24198">
    <property type="entry name" value="ANKYRIN REPEAT AND PROTEIN KINASE DOMAIN-CONTAINING PROTEIN"/>
    <property type="match status" value="1"/>
</dbReference>
<dbReference type="EMBL" id="MSFM01000005">
    <property type="protein sequence ID" value="PKY04808.1"/>
    <property type="molecule type" value="Genomic_DNA"/>
</dbReference>
<feature type="repeat" description="ANK" evidence="3">
    <location>
        <begin position="441"/>
        <end position="463"/>
    </location>
</feature>
<keyword evidence="5" id="KW-1185">Reference proteome</keyword>
<dbReference type="SUPFAM" id="SSF48403">
    <property type="entry name" value="Ankyrin repeat"/>
    <property type="match status" value="1"/>
</dbReference>
<organism evidence="4 5">
    <name type="scientific">Aspergillus campestris (strain IBT 28561)</name>
    <dbReference type="NCBI Taxonomy" id="1392248"/>
    <lineage>
        <taxon>Eukaryota</taxon>
        <taxon>Fungi</taxon>
        <taxon>Dikarya</taxon>
        <taxon>Ascomycota</taxon>
        <taxon>Pezizomycotina</taxon>
        <taxon>Eurotiomycetes</taxon>
        <taxon>Eurotiomycetidae</taxon>
        <taxon>Eurotiales</taxon>
        <taxon>Aspergillaceae</taxon>
        <taxon>Aspergillus</taxon>
        <taxon>Aspergillus subgen. Circumdati</taxon>
    </lineage>
</organism>
<accession>A0A2I1D4N0</accession>
<feature type="repeat" description="ANK" evidence="3">
    <location>
        <begin position="241"/>
        <end position="263"/>
    </location>
</feature>
<evidence type="ECO:0000256" key="2">
    <source>
        <dbReference type="ARBA" id="ARBA00023043"/>
    </source>
</evidence>
<feature type="non-terminal residue" evidence="4">
    <location>
        <position position="463"/>
    </location>
</feature>
<dbReference type="InterPro" id="IPR002110">
    <property type="entry name" value="Ankyrin_rpt"/>
</dbReference>
<dbReference type="VEuPathDB" id="FungiDB:P168DRAFT_267510"/>
<keyword evidence="1" id="KW-0677">Repeat</keyword>
<dbReference type="Pfam" id="PF12796">
    <property type="entry name" value="Ank_2"/>
    <property type="match status" value="2"/>
</dbReference>
<evidence type="ECO:0000256" key="1">
    <source>
        <dbReference type="ARBA" id="ARBA00022737"/>
    </source>
</evidence>
<comment type="caution">
    <text evidence="4">The sequence shown here is derived from an EMBL/GenBank/DDBJ whole genome shotgun (WGS) entry which is preliminary data.</text>
</comment>
<dbReference type="PROSITE" id="PS50088">
    <property type="entry name" value="ANK_REPEAT"/>
    <property type="match status" value="5"/>
</dbReference>
<dbReference type="InterPro" id="IPR036770">
    <property type="entry name" value="Ankyrin_rpt-contain_sf"/>
</dbReference>
<evidence type="ECO:0000256" key="3">
    <source>
        <dbReference type="PROSITE-ProRule" id="PRU00023"/>
    </source>
</evidence>